<dbReference type="STRING" id="1351755.CCH01_14200"/>
<keyword evidence="3 5" id="KW-0479">Metal-binding</keyword>
<dbReference type="SUPFAM" id="SSF53850">
    <property type="entry name" value="Periplasmic binding protein-like II"/>
    <property type="match status" value="1"/>
</dbReference>
<reference evidence="7" key="1">
    <citation type="submission" date="2017-03" db="EMBL/GenBank/DDBJ databases">
        <authorList>
            <person name="Falquet L."/>
            <person name="Falquet L."/>
        </authorList>
    </citation>
    <scope>NUCLEOTIDE SEQUENCE [LARGE SCALE GENOMIC DNA]</scope>
</reference>
<dbReference type="InterPro" id="IPR005950">
    <property type="entry name" value="ModA"/>
</dbReference>
<dbReference type="Proteomes" id="UP000190476">
    <property type="component" value="Chromosome I"/>
</dbReference>
<evidence type="ECO:0000256" key="1">
    <source>
        <dbReference type="ARBA" id="ARBA00009175"/>
    </source>
</evidence>
<evidence type="ECO:0000313" key="6">
    <source>
        <dbReference type="EMBL" id="SLK18259.1"/>
    </source>
</evidence>
<feature type="binding site" evidence="5">
    <location>
        <position position="149"/>
    </location>
    <ligand>
        <name>molybdate</name>
        <dbReference type="ChEBI" id="CHEBI:36264"/>
    </ligand>
</feature>
<accession>A0A1U6JDB8</accession>
<dbReference type="Gene3D" id="3.40.190.10">
    <property type="entry name" value="Periplasmic binding protein-like II"/>
    <property type="match status" value="2"/>
</dbReference>
<dbReference type="EMBL" id="LT799839">
    <property type="protein sequence ID" value="SLK18259.1"/>
    <property type="molecule type" value="Genomic_DNA"/>
</dbReference>
<dbReference type="OrthoDB" id="9785015at2"/>
<dbReference type="PANTHER" id="PTHR30632">
    <property type="entry name" value="MOLYBDATE-BINDING PERIPLASMIC PROTEIN"/>
    <property type="match status" value="1"/>
</dbReference>
<dbReference type="GO" id="GO:0030973">
    <property type="term" value="F:molybdate ion binding"/>
    <property type="evidence" value="ECO:0007669"/>
    <property type="project" value="UniProtKB-ARBA"/>
</dbReference>
<dbReference type="PANTHER" id="PTHR30632:SF0">
    <property type="entry name" value="SULFATE-BINDING PROTEIN"/>
    <property type="match status" value="1"/>
</dbReference>
<gene>
    <name evidence="6" type="ORF">CCH01_14200</name>
</gene>
<dbReference type="GeneID" id="66301751"/>
<keyword evidence="7" id="KW-1185">Reference proteome</keyword>
<dbReference type="Pfam" id="PF13531">
    <property type="entry name" value="SBP_bac_11"/>
    <property type="match status" value="1"/>
</dbReference>
<evidence type="ECO:0000256" key="5">
    <source>
        <dbReference type="PIRSR" id="PIRSR004846-1"/>
    </source>
</evidence>
<dbReference type="RefSeq" id="WP_079481372.1">
    <property type="nucleotide sequence ID" value="NZ_CBML010000006.1"/>
</dbReference>
<feature type="binding site" evidence="5">
    <location>
        <position position="68"/>
    </location>
    <ligand>
        <name>molybdate</name>
        <dbReference type="ChEBI" id="CHEBI:36264"/>
    </ligand>
</feature>
<dbReference type="PIRSF" id="PIRSF004846">
    <property type="entry name" value="ModA"/>
    <property type="match status" value="1"/>
</dbReference>
<keyword evidence="4" id="KW-0732">Signal</keyword>
<organism evidence="6 7">
    <name type="scientific">Clostridium chauvoei JF4335</name>
    <dbReference type="NCBI Taxonomy" id="1351755"/>
    <lineage>
        <taxon>Bacteria</taxon>
        <taxon>Bacillati</taxon>
        <taxon>Bacillota</taxon>
        <taxon>Clostridia</taxon>
        <taxon>Eubacteriales</taxon>
        <taxon>Clostridiaceae</taxon>
        <taxon>Clostridium</taxon>
    </lineage>
</organism>
<evidence type="ECO:0000256" key="2">
    <source>
        <dbReference type="ARBA" id="ARBA00022505"/>
    </source>
</evidence>
<dbReference type="AlphaFoldDB" id="A0A1U6JDB8"/>
<feature type="binding site" evidence="5">
    <location>
        <position position="41"/>
    </location>
    <ligand>
        <name>molybdate</name>
        <dbReference type="ChEBI" id="CHEBI:36264"/>
    </ligand>
</feature>
<protein>
    <submittedName>
        <fullName evidence="6">Putative Molybdenum ABC transporter</fullName>
    </submittedName>
</protein>
<feature type="binding site" evidence="5">
    <location>
        <position position="176"/>
    </location>
    <ligand>
        <name>molybdate</name>
        <dbReference type="ChEBI" id="CHEBI:36264"/>
    </ligand>
</feature>
<comment type="similarity">
    <text evidence="1">Belongs to the bacterial solute-binding protein ModA family.</text>
</comment>
<dbReference type="GO" id="GO:1901359">
    <property type="term" value="F:tungstate binding"/>
    <property type="evidence" value="ECO:0007669"/>
    <property type="project" value="UniProtKB-ARBA"/>
</dbReference>
<feature type="binding site" evidence="5">
    <location>
        <position position="194"/>
    </location>
    <ligand>
        <name>molybdate</name>
        <dbReference type="ChEBI" id="CHEBI:36264"/>
    </ligand>
</feature>
<dbReference type="InterPro" id="IPR050682">
    <property type="entry name" value="ModA/WtpA"/>
</dbReference>
<evidence type="ECO:0000313" key="7">
    <source>
        <dbReference type="Proteomes" id="UP000190476"/>
    </source>
</evidence>
<sequence length="257" mass="28760">MCKKVTKILIILFSIGILLTGCNSKDVNEESKEITISIAASLKEPMEKLKKEYEQKNNVKINLNAAGSGTLKKQIEEGAKVDIFFSANEKYVDQLINKGLVLKEDKINPIKNSLVLIKNKESNYNISNLQELANIDGKIAIGEWNTVPAGEYTKEALENLNIFNDIKEKLVLGKDVKVVKTYVENGDVDYGFIYKSDALDLKSSNVVLEIPNNLHKEILYSLVAINSSSNKEESKKIIDFITSNKGKEVFNEFGFSM</sequence>
<proteinExistence type="inferred from homology"/>
<evidence type="ECO:0000256" key="4">
    <source>
        <dbReference type="ARBA" id="ARBA00022729"/>
    </source>
</evidence>
<dbReference type="GO" id="GO:0046872">
    <property type="term" value="F:metal ion binding"/>
    <property type="evidence" value="ECO:0007669"/>
    <property type="project" value="UniProtKB-KW"/>
</dbReference>
<dbReference type="GO" id="GO:0015689">
    <property type="term" value="P:molybdate ion transport"/>
    <property type="evidence" value="ECO:0007669"/>
    <property type="project" value="InterPro"/>
</dbReference>
<keyword evidence="2 5" id="KW-0500">Molybdenum</keyword>
<dbReference type="FunFam" id="3.40.190.10:FF:000035">
    <property type="entry name" value="Molybdate ABC transporter substrate-binding protein"/>
    <property type="match status" value="1"/>
</dbReference>
<dbReference type="NCBIfam" id="TIGR01256">
    <property type="entry name" value="modA"/>
    <property type="match status" value="1"/>
</dbReference>
<evidence type="ECO:0000256" key="3">
    <source>
        <dbReference type="ARBA" id="ARBA00022723"/>
    </source>
</evidence>
<dbReference type="PROSITE" id="PS51257">
    <property type="entry name" value="PROKAR_LIPOPROTEIN"/>
    <property type="match status" value="1"/>
</dbReference>
<name>A0A1U6JDB8_9CLOT</name>